<dbReference type="GO" id="GO:0048246">
    <property type="term" value="P:macrophage chemotaxis"/>
    <property type="evidence" value="ECO:0007669"/>
    <property type="project" value="TreeGrafter"/>
</dbReference>
<evidence type="ECO:0000256" key="9">
    <source>
        <dbReference type="ARBA" id="ARBA00023198"/>
    </source>
</evidence>
<dbReference type="PRINTS" id="PR01357">
    <property type="entry name" value="INTRLEUKN1AB"/>
</dbReference>
<dbReference type="GO" id="GO:0019221">
    <property type="term" value="P:cytokine-mediated signaling pathway"/>
    <property type="evidence" value="ECO:0007669"/>
    <property type="project" value="TreeGrafter"/>
</dbReference>
<evidence type="ECO:0000313" key="13">
    <source>
        <dbReference type="EMBL" id="ABV02593.1"/>
    </source>
</evidence>
<evidence type="ECO:0000256" key="12">
    <source>
        <dbReference type="RuleBase" id="RU003753"/>
    </source>
</evidence>
<dbReference type="PRINTS" id="PR01359">
    <property type="entry name" value="INTRLEUKIN1B"/>
</dbReference>
<dbReference type="CDD" id="cd23296">
    <property type="entry name" value="beta-trefoil_IL1B"/>
    <property type="match status" value="1"/>
</dbReference>
<dbReference type="PANTHER" id="PTHR10078:SF30">
    <property type="entry name" value="INTERLEUKIN-1 BETA"/>
    <property type="match status" value="1"/>
</dbReference>
<dbReference type="GO" id="GO:0042119">
    <property type="term" value="P:neutrophil activation"/>
    <property type="evidence" value="ECO:0007669"/>
    <property type="project" value="TreeGrafter"/>
</dbReference>
<proteinExistence type="evidence at transcript level"/>
<dbReference type="PRINTS" id="PR00264">
    <property type="entry name" value="INTERLEUKIN1"/>
</dbReference>
<organism evidence="13">
    <name type="scientific">Epinephelus coioides</name>
    <name type="common">Orange-spotted grouper</name>
    <name type="synonym">Epinephelus nebulosus</name>
    <dbReference type="NCBI Taxonomy" id="94232"/>
    <lineage>
        <taxon>Eukaryota</taxon>
        <taxon>Metazoa</taxon>
        <taxon>Chordata</taxon>
        <taxon>Craniata</taxon>
        <taxon>Vertebrata</taxon>
        <taxon>Euteleostomi</taxon>
        <taxon>Actinopterygii</taxon>
        <taxon>Neopterygii</taxon>
        <taxon>Teleostei</taxon>
        <taxon>Neoteleostei</taxon>
        <taxon>Acanthomorphata</taxon>
        <taxon>Eupercaria</taxon>
        <taxon>Perciformes</taxon>
        <taxon>Serranoidei</taxon>
        <taxon>Serranidae</taxon>
        <taxon>Epinephelinae</taxon>
        <taxon>Epinephelini</taxon>
        <taxon>Epinephelus</taxon>
    </lineage>
</organism>
<evidence type="ECO:0000256" key="7">
    <source>
        <dbReference type="ARBA" id="ARBA00022525"/>
    </source>
</evidence>
<evidence type="ECO:0000256" key="11">
    <source>
        <dbReference type="ARBA" id="ARBA00023246"/>
    </source>
</evidence>
<dbReference type="GO" id="GO:0005829">
    <property type="term" value="C:cytosol"/>
    <property type="evidence" value="ECO:0007669"/>
    <property type="project" value="UniProtKB-SubCell"/>
</dbReference>
<evidence type="ECO:0000256" key="4">
    <source>
        <dbReference type="ARBA" id="ARBA00010448"/>
    </source>
</evidence>
<dbReference type="GO" id="GO:0005149">
    <property type="term" value="F:interleukin-1 receptor binding"/>
    <property type="evidence" value="ECO:0007669"/>
    <property type="project" value="UniProtKB-UniRule"/>
</dbReference>
<keyword evidence="11" id="KW-0497">Mitogen</keyword>
<keyword evidence="5" id="KW-0963">Cytoplasm</keyword>
<evidence type="ECO:0000256" key="2">
    <source>
        <dbReference type="ARBA" id="ARBA00004514"/>
    </source>
</evidence>
<dbReference type="GO" id="GO:0006955">
    <property type="term" value="P:immune response"/>
    <property type="evidence" value="ECO:0007669"/>
    <property type="project" value="InterPro"/>
</dbReference>
<evidence type="ECO:0000256" key="8">
    <source>
        <dbReference type="ARBA" id="ARBA00022620"/>
    </source>
</evidence>
<keyword evidence="10" id="KW-0458">Lysosome</keyword>
<sequence length="254" mass="28662">MESQMTCNVSEMWSSRMPEGLELEISHHPLTMKHVANLIIATQRFKGIISESVLGTEFRDEHLLSIMLESIVEERNVFGCEATPPTDEDMITRTREYDCTVEDEEKRSLVRVNNSLVLHAVMLQGGTDLKQVKLNMSMYLHPAPSVEGRTVALGIKGTQYYLTCRKDGTQPTLHLETITKDSLASIDPNSDMVRFLFYKQISGVNVSTLMSVAHPNWYISTAEADNMPVEMCQESTSRYRAFTFSAIKEETPTA</sequence>
<name>B8LIU3_EPICO</name>
<dbReference type="SUPFAM" id="SSF50353">
    <property type="entry name" value="Cytokine"/>
    <property type="match status" value="1"/>
</dbReference>
<dbReference type="PANTHER" id="PTHR10078">
    <property type="entry name" value="INTERLEUKIN-1 FAMILY MEMBER"/>
    <property type="match status" value="1"/>
</dbReference>
<evidence type="ECO:0000256" key="5">
    <source>
        <dbReference type="ARBA" id="ARBA00022490"/>
    </source>
</evidence>
<dbReference type="GO" id="GO:0071222">
    <property type="term" value="P:cellular response to lipopolysaccharide"/>
    <property type="evidence" value="ECO:0007669"/>
    <property type="project" value="TreeGrafter"/>
</dbReference>
<comment type="subcellular location">
    <subcellularLocation>
        <location evidence="2">Cytoplasm</location>
        <location evidence="2">Cytosol</location>
    </subcellularLocation>
    <subcellularLocation>
        <location evidence="1">Lysosome</location>
    </subcellularLocation>
    <subcellularLocation>
        <location evidence="3">Secreted</location>
        <location evidence="3">Extracellular exosome</location>
    </subcellularLocation>
</comment>
<keyword evidence="6" id="KW-0202">Cytokine</keyword>
<dbReference type="GO" id="GO:0010628">
    <property type="term" value="P:positive regulation of gene expression"/>
    <property type="evidence" value="ECO:0007669"/>
    <property type="project" value="TreeGrafter"/>
</dbReference>
<dbReference type="SMART" id="SM00125">
    <property type="entry name" value="IL1"/>
    <property type="match status" value="1"/>
</dbReference>
<dbReference type="Pfam" id="PF00340">
    <property type="entry name" value="IL1"/>
    <property type="match status" value="1"/>
</dbReference>
<dbReference type="GO" id="GO:0005125">
    <property type="term" value="F:cytokine activity"/>
    <property type="evidence" value="ECO:0007669"/>
    <property type="project" value="UniProtKB-UniRule"/>
</dbReference>
<keyword evidence="9" id="KW-0395">Inflammatory response</keyword>
<accession>B8LIU3</accession>
<dbReference type="GO" id="GO:0051781">
    <property type="term" value="P:positive regulation of cell division"/>
    <property type="evidence" value="ECO:0007669"/>
    <property type="project" value="UniProtKB-KW"/>
</dbReference>
<keyword evidence="7 12" id="KW-0964">Secreted</keyword>
<evidence type="ECO:0000256" key="10">
    <source>
        <dbReference type="ARBA" id="ARBA00023228"/>
    </source>
</evidence>
<evidence type="ECO:0000256" key="6">
    <source>
        <dbReference type="ARBA" id="ARBA00022514"/>
    </source>
</evidence>
<dbReference type="Gene3D" id="2.80.10.50">
    <property type="match status" value="1"/>
</dbReference>
<keyword evidence="8" id="KW-0666">Pyrogen</keyword>
<dbReference type="GO" id="GO:0001660">
    <property type="term" value="P:fever generation"/>
    <property type="evidence" value="ECO:0007669"/>
    <property type="project" value="UniProtKB-KW"/>
</dbReference>
<dbReference type="EMBL" id="EF582837">
    <property type="protein sequence ID" value="ABV02594.1"/>
    <property type="molecule type" value="mRNA"/>
</dbReference>
<dbReference type="GO" id="GO:0005615">
    <property type="term" value="C:extracellular space"/>
    <property type="evidence" value="ECO:0007669"/>
    <property type="project" value="UniProtKB-KW"/>
</dbReference>
<gene>
    <name evidence="13" type="primary">IL-1b</name>
</gene>
<dbReference type="GO" id="GO:0005764">
    <property type="term" value="C:lysosome"/>
    <property type="evidence" value="ECO:0007669"/>
    <property type="project" value="UniProtKB-SubCell"/>
</dbReference>
<comment type="similarity">
    <text evidence="4 12">Belongs to the IL-1 family.</text>
</comment>
<reference evidence="13" key="1">
    <citation type="submission" date="2007-04" db="EMBL/GenBank/DDBJ databases">
        <title>Interleukin-1 beta gene in orange-spotted grouper, Epinephelus coioides: molecular cloning, expression, biological activities and signal transduction.</title>
        <authorList>
            <person name="Lu D.Q."/>
            <person name="Bei J.X."/>
            <person name="Lin H.R."/>
        </authorList>
    </citation>
    <scope>NUCLEOTIDE SEQUENCE</scope>
</reference>
<evidence type="ECO:0000256" key="3">
    <source>
        <dbReference type="ARBA" id="ARBA00004550"/>
    </source>
</evidence>
<dbReference type="InterPro" id="IPR000975">
    <property type="entry name" value="IL-1_fam"/>
</dbReference>
<dbReference type="EMBL" id="EF582836">
    <property type="protein sequence ID" value="ABV02593.1"/>
    <property type="molecule type" value="Genomic_DNA"/>
</dbReference>
<dbReference type="GO" id="GO:1901222">
    <property type="term" value="P:regulation of non-canonical NF-kappaB signal transduction"/>
    <property type="evidence" value="ECO:0007669"/>
    <property type="project" value="TreeGrafter"/>
</dbReference>
<dbReference type="InterPro" id="IPR008996">
    <property type="entry name" value="IL1/FGF"/>
</dbReference>
<protein>
    <recommendedName>
        <fullName evidence="12">Interleukin-1</fullName>
    </recommendedName>
</protein>
<dbReference type="AlphaFoldDB" id="B8LIU3"/>
<evidence type="ECO:0000256" key="1">
    <source>
        <dbReference type="ARBA" id="ARBA00004371"/>
    </source>
</evidence>